<dbReference type="PANTHER" id="PTHR31649">
    <property type="entry name" value="AGAP009604-PA"/>
    <property type="match status" value="1"/>
</dbReference>
<dbReference type="EMBL" id="KQ461103">
    <property type="protein sequence ID" value="KPJ09369.1"/>
    <property type="molecule type" value="Genomic_DNA"/>
</dbReference>
<dbReference type="Proteomes" id="UP000053240">
    <property type="component" value="Unassembled WGS sequence"/>
</dbReference>
<feature type="region of interest" description="Disordered" evidence="1">
    <location>
        <begin position="118"/>
        <end position="150"/>
    </location>
</feature>
<sequence>MKNVIVQCELWCEGSLRRIGRVCSRRSRHVSIQDTLDVCPGRAMQLGPCGPRICGSGVEISIRQCPLKHTKSSQTCPASKPTPGCGSNITAGYVLYPSPGGPFDNIPTKLSASECSEETTMLTPESDAFSTSPYNSSSKDVPYSESQQPIQPPLTFEKKTLPNFRSLHMFGSTPTVIVARETNSSVTGRPKVQPQSSWTTQTRNIYSSRTPIVTTDQMTDWHSMMVSIMWNIQAWKTWIHNSIKKVLTFQENSEWVPGWRQPGPVWVISACGAVPSAAVSAGVCDGEDTWVARTTHNCKILPAALYPSMHCCVLYHGGRIYHYTKYQVLCNAPVLWLAWRAGSVPERAVRVGAVYVGRVRYRASYLLGAVTPPRYRCHVVMFGRPVAFDCFELLLLDVAT</sequence>
<reference evidence="2 3" key="1">
    <citation type="journal article" date="2015" name="Nat. Commun.">
        <title>Outbred genome sequencing and CRISPR/Cas9 gene editing in butterflies.</title>
        <authorList>
            <person name="Li X."/>
            <person name="Fan D."/>
            <person name="Zhang W."/>
            <person name="Liu G."/>
            <person name="Zhang L."/>
            <person name="Zhao L."/>
            <person name="Fang X."/>
            <person name="Chen L."/>
            <person name="Dong Y."/>
            <person name="Chen Y."/>
            <person name="Ding Y."/>
            <person name="Zhao R."/>
            <person name="Feng M."/>
            <person name="Zhu Y."/>
            <person name="Feng Y."/>
            <person name="Jiang X."/>
            <person name="Zhu D."/>
            <person name="Xiang H."/>
            <person name="Feng X."/>
            <person name="Li S."/>
            <person name="Wang J."/>
            <person name="Zhang G."/>
            <person name="Kronforst M.R."/>
            <person name="Wang W."/>
        </authorList>
    </citation>
    <scope>NUCLEOTIDE SEQUENCE [LARGE SCALE GENOMIC DNA]</scope>
    <source>
        <strain evidence="2">Ya'a_city_454_Pm</strain>
        <tissue evidence="2">Whole body</tissue>
    </source>
</reference>
<gene>
    <name evidence="2" type="ORF">RR48_08820</name>
</gene>
<evidence type="ECO:0000313" key="2">
    <source>
        <dbReference type="EMBL" id="KPJ09369.1"/>
    </source>
</evidence>
<dbReference type="InterPro" id="IPR006616">
    <property type="entry name" value="DM9_repeat"/>
</dbReference>
<dbReference type="AlphaFoldDB" id="A0A194QVL9"/>
<feature type="compositionally biased region" description="Polar residues" evidence="1">
    <location>
        <begin position="118"/>
        <end position="149"/>
    </location>
</feature>
<name>A0A194QVL9_PAPMA</name>
<organism evidence="2 3">
    <name type="scientific">Papilio machaon</name>
    <name type="common">Old World swallowtail butterfly</name>
    <dbReference type="NCBI Taxonomy" id="76193"/>
    <lineage>
        <taxon>Eukaryota</taxon>
        <taxon>Metazoa</taxon>
        <taxon>Ecdysozoa</taxon>
        <taxon>Arthropoda</taxon>
        <taxon>Hexapoda</taxon>
        <taxon>Insecta</taxon>
        <taxon>Pterygota</taxon>
        <taxon>Neoptera</taxon>
        <taxon>Endopterygota</taxon>
        <taxon>Lepidoptera</taxon>
        <taxon>Glossata</taxon>
        <taxon>Ditrysia</taxon>
        <taxon>Papilionoidea</taxon>
        <taxon>Papilionidae</taxon>
        <taxon>Papilioninae</taxon>
        <taxon>Papilio</taxon>
    </lineage>
</organism>
<proteinExistence type="predicted"/>
<dbReference type="Pfam" id="PF11901">
    <property type="entry name" value="DM9"/>
    <property type="match status" value="1"/>
</dbReference>
<protein>
    <submittedName>
        <fullName evidence="2">Uncharacterized protein</fullName>
    </submittedName>
</protein>
<evidence type="ECO:0000313" key="3">
    <source>
        <dbReference type="Proteomes" id="UP000053240"/>
    </source>
</evidence>
<dbReference type="SMART" id="SM00696">
    <property type="entry name" value="DM9"/>
    <property type="match status" value="1"/>
</dbReference>
<evidence type="ECO:0000256" key="1">
    <source>
        <dbReference type="SAM" id="MobiDB-lite"/>
    </source>
</evidence>
<keyword evidence="3" id="KW-1185">Reference proteome</keyword>
<accession>A0A194QVL9</accession>
<dbReference type="InParanoid" id="A0A194QVL9"/>
<dbReference type="PANTHER" id="PTHR31649:SF11">
    <property type="entry name" value="PROTEIN UNZIPPED"/>
    <property type="match status" value="1"/>
</dbReference>